<keyword evidence="4" id="KW-0808">Transferase</keyword>
<dbReference type="GO" id="GO:0006520">
    <property type="term" value="P:amino acid metabolic process"/>
    <property type="evidence" value="ECO:0007669"/>
    <property type="project" value="InterPro"/>
</dbReference>
<keyword evidence="8" id="KW-1185">Reference proteome</keyword>
<comment type="cofactor">
    <cofactor evidence="1">
        <name>pyridoxal 5'-phosphate</name>
        <dbReference type="ChEBI" id="CHEBI:597326"/>
    </cofactor>
</comment>
<dbReference type="NCBIfam" id="NF005732">
    <property type="entry name" value="PRK07550.1"/>
    <property type="match status" value="1"/>
</dbReference>
<dbReference type="HOGENOM" id="CLU_017584_4_1_1"/>
<dbReference type="Proteomes" id="UP000017559">
    <property type="component" value="Unassembled WGS sequence"/>
</dbReference>
<protein>
    <submittedName>
        <fullName evidence="7">Aminotransferase class i and ii</fullName>
    </submittedName>
</protein>
<dbReference type="AlphaFoldDB" id="V2WYV2"/>
<dbReference type="GO" id="GO:0030170">
    <property type="term" value="F:pyridoxal phosphate binding"/>
    <property type="evidence" value="ECO:0007669"/>
    <property type="project" value="InterPro"/>
</dbReference>
<evidence type="ECO:0000259" key="6">
    <source>
        <dbReference type="Pfam" id="PF00155"/>
    </source>
</evidence>
<dbReference type="InterPro" id="IPR004839">
    <property type="entry name" value="Aminotransferase_I/II_large"/>
</dbReference>
<dbReference type="GO" id="GO:0008483">
    <property type="term" value="F:transaminase activity"/>
    <property type="evidence" value="ECO:0007669"/>
    <property type="project" value="UniProtKB-KW"/>
</dbReference>
<comment type="similarity">
    <text evidence="2">Belongs to the class-I pyridoxal-phosphate-dependent aminotransferase family.</text>
</comment>
<organism evidence="7 8">
    <name type="scientific">Moniliophthora roreri (strain MCA 2997)</name>
    <name type="common">Cocoa frosty pod rot fungus</name>
    <name type="synonym">Crinipellis roreri</name>
    <dbReference type="NCBI Taxonomy" id="1381753"/>
    <lineage>
        <taxon>Eukaryota</taxon>
        <taxon>Fungi</taxon>
        <taxon>Dikarya</taxon>
        <taxon>Basidiomycota</taxon>
        <taxon>Agaricomycotina</taxon>
        <taxon>Agaricomycetes</taxon>
        <taxon>Agaricomycetidae</taxon>
        <taxon>Agaricales</taxon>
        <taxon>Marasmiineae</taxon>
        <taxon>Marasmiaceae</taxon>
        <taxon>Moniliophthora</taxon>
    </lineage>
</organism>
<dbReference type="KEGG" id="mrr:Moror_9913"/>
<dbReference type="SUPFAM" id="SSF53383">
    <property type="entry name" value="PLP-dependent transferases"/>
    <property type="match status" value="1"/>
</dbReference>
<accession>V2WYV2</accession>
<reference evidence="7 8" key="1">
    <citation type="journal article" date="2014" name="BMC Genomics">
        <title>Genome and secretome analysis of the hemibiotrophic fungal pathogen, Moniliophthora roreri, which causes frosty pod rot disease of cacao: mechanisms of the biotrophic and necrotrophic phases.</title>
        <authorList>
            <person name="Meinhardt L.W."/>
            <person name="Costa G.G.L."/>
            <person name="Thomazella D.P.T."/>
            <person name="Teixeira P.J.P.L."/>
            <person name="Carazzolle M.F."/>
            <person name="Schuster S.C."/>
            <person name="Carlson J.E."/>
            <person name="Guiltinan M.J."/>
            <person name="Mieczkowski P."/>
            <person name="Farmer A."/>
            <person name="Ramaraj T."/>
            <person name="Crozier J."/>
            <person name="Davis R.E."/>
            <person name="Shao J."/>
            <person name="Melnick R.L."/>
            <person name="Pereira G.A.G."/>
            <person name="Bailey B.A."/>
        </authorList>
    </citation>
    <scope>NUCLEOTIDE SEQUENCE [LARGE SCALE GENOMIC DNA]</scope>
    <source>
        <strain evidence="7 8">MCA 2997</strain>
    </source>
</reference>
<evidence type="ECO:0000256" key="4">
    <source>
        <dbReference type="ARBA" id="ARBA00022679"/>
    </source>
</evidence>
<evidence type="ECO:0000256" key="3">
    <source>
        <dbReference type="ARBA" id="ARBA00022576"/>
    </source>
</evidence>
<dbReference type="PANTHER" id="PTHR46383:SF1">
    <property type="entry name" value="ASPARTATE AMINOTRANSFERASE"/>
    <property type="match status" value="1"/>
</dbReference>
<dbReference type="STRING" id="1381753.V2WYV2"/>
<name>V2WYV2_MONRO</name>
<dbReference type="Pfam" id="PF00155">
    <property type="entry name" value="Aminotran_1_2"/>
    <property type="match status" value="1"/>
</dbReference>
<keyword evidence="3 7" id="KW-0032">Aminotransferase</keyword>
<gene>
    <name evidence="7" type="ORF">Moror_9913</name>
</gene>
<evidence type="ECO:0000256" key="2">
    <source>
        <dbReference type="ARBA" id="ARBA00007441"/>
    </source>
</evidence>
<proteinExistence type="inferred from homology"/>
<comment type="caution">
    <text evidence="7">The sequence shown here is derived from an EMBL/GenBank/DDBJ whole genome shotgun (WGS) entry which is preliminary data.</text>
</comment>
<dbReference type="InterPro" id="IPR050596">
    <property type="entry name" value="AspAT/PAT-like"/>
</dbReference>
<evidence type="ECO:0000313" key="8">
    <source>
        <dbReference type="Proteomes" id="UP000017559"/>
    </source>
</evidence>
<dbReference type="Gene3D" id="3.40.640.10">
    <property type="entry name" value="Type I PLP-dependent aspartate aminotransferase-like (Major domain)"/>
    <property type="match status" value="1"/>
</dbReference>
<evidence type="ECO:0000256" key="5">
    <source>
        <dbReference type="ARBA" id="ARBA00022898"/>
    </source>
</evidence>
<dbReference type="EMBL" id="AWSO01001036">
    <property type="protein sequence ID" value="ESK85686.1"/>
    <property type="molecule type" value="Genomic_DNA"/>
</dbReference>
<evidence type="ECO:0000256" key="1">
    <source>
        <dbReference type="ARBA" id="ARBA00001933"/>
    </source>
</evidence>
<dbReference type="OrthoDB" id="7042322at2759"/>
<dbReference type="InterPro" id="IPR015421">
    <property type="entry name" value="PyrdxlP-dep_Trfase_major"/>
</dbReference>
<dbReference type="InterPro" id="IPR015424">
    <property type="entry name" value="PyrdxlP-dep_Trfase"/>
</dbReference>
<dbReference type="CDD" id="cd00609">
    <property type="entry name" value="AAT_like"/>
    <property type="match status" value="1"/>
</dbReference>
<evidence type="ECO:0000313" key="7">
    <source>
        <dbReference type="EMBL" id="ESK85686.1"/>
    </source>
</evidence>
<sequence>MSSTLNFRLSRAVLSTISPPIPQAYKWGALYPPKPERPLLDMSQGVPGSPPPEKLRNALQTASALPNSFGYCPAQGEITLRTEFASEMKEAYGKDADLTHEDLALTVGCNMAFVASIMSLADAGDEVILPVPWYFNHQMTLTLLGITPVPLETISDNGFLPSVEQCKSLITTKTKAIALVTPNNPTGAIYPPSLLASFLSLAREHNIALIIDETYRDFLVDANTGNPKTPHALFSKTNAIPWRSSLVHLYSFSKSYRIPGHRLGCIVASPALIQEIIKVLDTLQICPPRIPQLALGQPSLLADLRGGIRDTSVQVAKRHELFKEYLPDKWKIASQGGYYAFVRHPFAGIGSVEVCKRLAIEMGVVVLPGAFFREESKEKKNPDDVDDRWIRFSVANVDNEKVKWVCERLKESEGTFGWEIDVSC</sequence>
<feature type="domain" description="Aminotransferase class I/classII large" evidence="6">
    <location>
        <begin position="39"/>
        <end position="409"/>
    </location>
</feature>
<dbReference type="PANTHER" id="PTHR46383">
    <property type="entry name" value="ASPARTATE AMINOTRANSFERASE"/>
    <property type="match status" value="1"/>
</dbReference>
<keyword evidence="5" id="KW-0663">Pyridoxal phosphate</keyword>